<dbReference type="RefSeq" id="WP_219201007.1">
    <property type="nucleotide sequence ID" value="NZ_JAHWQX010000002.1"/>
</dbReference>
<keyword evidence="5 6" id="KW-0472">Membrane</keyword>
<evidence type="ECO:0000256" key="6">
    <source>
        <dbReference type="SAM" id="Phobius"/>
    </source>
</evidence>
<evidence type="ECO:0000256" key="4">
    <source>
        <dbReference type="ARBA" id="ARBA00022989"/>
    </source>
</evidence>
<organism evidence="7 8">
    <name type="scientific">Pseudohoeflea coraliihabitans</name>
    <dbReference type="NCBI Taxonomy" id="2860393"/>
    <lineage>
        <taxon>Bacteria</taxon>
        <taxon>Pseudomonadati</taxon>
        <taxon>Pseudomonadota</taxon>
        <taxon>Alphaproteobacteria</taxon>
        <taxon>Hyphomicrobiales</taxon>
        <taxon>Rhizobiaceae</taxon>
        <taxon>Pseudohoeflea</taxon>
    </lineage>
</organism>
<evidence type="ECO:0000256" key="5">
    <source>
        <dbReference type="ARBA" id="ARBA00023136"/>
    </source>
</evidence>
<evidence type="ECO:0000256" key="3">
    <source>
        <dbReference type="ARBA" id="ARBA00022692"/>
    </source>
</evidence>
<evidence type="ECO:0000256" key="2">
    <source>
        <dbReference type="ARBA" id="ARBA00022475"/>
    </source>
</evidence>
<name>A0ABS6WM88_9HYPH</name>
<evidence type="ECO:0000313" key="7">
    <source>
        <dbReference type="EMBL" id="MBW3097063.1"/>
    </source>
</evidence>
<proteinExistence type="predicted"/>
<keyword evidence="4 6" id="KW-1133">Transmembrane helix</keyword>
<dbReference type="InterPro" id="IPR019108">
    <property type="entry name" value="Caa3_assmbl_CtaG-rel"/>
</dbReference>
<gene>
    <name evidence="7" type="ORF">KY465_07205</name>
</gene>
<feature type="transmembrane region" description="Helical" evidence="6">
    <location>
        <begin position="130"/>
        <end position="153"/>
    </location>
</feature>
<dbReference type="Proteomes" id="UP001430804">
    <property type="component" value="Unassembled WGS sequence"/>
</dbReference>
<feature type="transmembrane region" description="Helical" evidence="6">
    <location>
        <begin position="69"/>
        <end position="91"/>
    </location>
</feature>
<comment type="subcellular location">
    <subcellularLocation>
        <location evidence="1">Cell membrane</location>
        <topology evidence="1">Multi-pass membrane protein</topology>
    </subcellularLocation>
</comment>
<evidence type="ECO:0000256" key="1">
    <source>
        <dbReference type="ARBA" id="ARBA00004651"/>
    </source>
</evidence>
<protein>
    <submittedName>
        <fullName evidence="7">Cytochrome c oxidase assembly protein</fullName>
    </submittedName>
</protein>
<keyword evidence="3 6" id="KW-0812">Transmembrane</keyword>
<keyword evidence="2" id="KW-1003">Cell membrane</keyword>
<dbReference type="Pfam" id="PF09678">
    <property type="entry name" value="Caa3_CtaG"/>
    <property type="match status" value="1"/>
</dbReference>
<keyword evidence="8" id="KW-1185">Reference proteome</keyword>
<feature type="transmembrane region" description="Helical" evidence="6">
    <location>
        <begin position="35"/>
        <end position="57"/>
    </location>
</feature>
<accession>A0ABS6WM88</accession>
<sequence>MPGPSIRSLLAVAIAAGVWLSPLRSFGLEPFTIHMIRHMALIAIVAPLAAPAAVRLAERAGLAGSDRDAWPGGLLLAATVLEFLVVWGWHLPALHEWAAVSVSGFVLEQISFLLAGLLLWVSVLRAENGLAAAGGLLLTSMHMTLLGALLILAGRPLYAAICFGAAPLADQQMGGMLMLAIGTPIYLAAGVLLVRRELETSEEVQP</sequence>
<evidence type="ECO:0000313" key="8">
    <source>
        <dbReference type="Proteomes" id="UP001430804"/>
    </source>
</evidence>
<feature type="transmembrane region" description="Helical" evidence="6">
    <location>
        <begin position="173"/>
        <end position="194"/>
    </location>
</feature>
<feature type="transmembrane region" description="Helical" evidence="6">
    <location>
        <begin position="97"/>
        <end position="123"/>
    </location>
</feature>
<comment type="caution">
    <text evidence="7">The sequence shown here is derived from an EMBL/GenBank/DDBJ whole genome shotgun (WGS) entry which is preliminary data.</text>
</comment>
<dbReference type="EMBL" id="JAHWQX010000002">
    <property type="protein sequence ID" value="MBW3097063.1"/>
    <property type="molecule type" value="Genomic_DNA"/>
</dbReference>
<reference evidence="7" key="1">
    <citation type="submission" date="2021-07" db="EMBL/GenBank/DDBJ databases">
        <title>Pseudohoeflea marina sp. nov. a polyhydroxyalcanoate-producing bacterium.</title>
        <authorList>
            <person name="Zheng W."/>
            <person name="Yu S."/>
            <person name="Huang Y."/>
        </authorList>
    </citation>
    <scope>NUCLEOTIDE SEQUENCE</scope>
    <source>
        <strain evidence="7">DP4N28-3</strain>
    </source>
</reference>